<dbReference type="Gene3D" id="3.10.100.10">
    <property type="entry name" value="Mannose-Binding Protein A, subunit A"/>
    <property type="match status" value="1"/>
</dbReference>
<feature type="domain" description="EGF-like" evidence="15">
    <location>
        <begin position="314"/>
        <end position="353"/>
    </location>
</feature>
<evidence type="ECO:0000259" key="17">
    <source>
        <dbReference type="PROSITE" id="PS50963"/>
    </source>
</evidence>
<evidence type="ECO:0000256" key="14">
    <source>
        <dbReference type="SAM" id="SignalP"/>
    </source>
</evidence>
<feature type="chain" id="PRO_5043875517" description="Stabilin 2" evidence="14">
    <location>
        <begin position="21"/>
        <end position="2518"/>
    </location>
</feature>
<dbReference type="SMART" id="SM00180">
    <property type="entry name" value="EGF_Lam"/>
    <property type="match status" value="3"/>
</dbReference>
<feature type="domain" description="EGF-like" evidence="15">
    <location>
        <begin position="187"/>
        <end position="229"/>
    </location>
</feature>
<dbReference type="SUPFAM" id="SSF57196">
    <property type="entry name" value="EGF/Laminin"/>
    <property type="match status" value="3"/>
</dbReference>
<evidence type="ECO:0000313" key="18">
    <source>
        <dbReference type="EMBL" id="CAL1568247.1"/>
    </source>
</evidence>
<feature type="signal peptide" evidence="14">
    <location>
        <begin position="1"/>
        <end position="20"/>
    </location>
</feature>
<evidence type="ECO:0000259" key="16">
    <source>
        <dbReference type="PROSITE" id="PS50213"/>
    </source>
</evidence>
<feature type="disulfide bond" evidence="11">
    <location>
        <begin position="2207"/>
        <end position="2228"/>
    </location>
</feature>
<dbReference type="FunFam" id="2.10.25.10:FF:000040">
    <property type="entry name" value="Stabilin 2"/>
    <property type="match status" value="5"/>
</dbReference>
<feature type="disulfide bond" evidence="11">
    <location>
        <begin position="2183"/>
        <end position="2252"/>
    </location>
</feature>
<feature type="domain" description="EGF-like" evidence="15">
    <location>
        <begin position="2086"/>
        <end position="2128"/>
    </location>
</feature>
<dbReference type="InterPro" id="IPR036378">
    <property type="entry name" value="FAS1_dom_sf"/>
</dbReference>
<feature type="domain" description="EGF-like" evidence="15">
    <location>
        <begin position="1537"/>
        <end position="1578"/>
    </location>
</feature>
<evidence type="ECO:0000256" key="2">
    <source>
        <dbReference type="ARBA" id="ARBA00022536"/>
    </source>
</evidence>
<keyword evidence="2 10" id="KW-0245">EGF-like domain</keyword>
<feature type="disulfide bond" evidence="10">
    <location>
        <begin position="1378"/>
        <end position="1395"/>
    </location>
</feature>
<feature type="domain" description="EGF-like" evidence="15">
    <location>
        <begin position="900"/>
        <end position="942"/>
    </location>
</feature>
<evidence type="ECO:0000256" key="3">
    <source>
        <dbReference type="ARBA" id="ARBA00022692"/>
    </source>
</evidence>
<dbReference type="PROSITE" id="PS50963">
    <property type="entry name" value="LINK_2"/>
    <property type="match status" value="1"/>
</dbReference>
<feature type="domain" description="EGF-like" evidence="15">
    <location>
        <begin position="728"/>
        <end position="766"/>
    </location>
</feature>
<name>A0AAV2IST7_KNICA</name>
<dbReference type="Pfam" id="PF02469">
    <property type="entry name" value="Fasciclin"/>
    <property type="match status" value="6"/>
</dbReference>
<feature type="domain" description="EGF-like" evidence="15">
    <location>
        <begin position="815"/>
        <end position="855"/>
    </location>
</feature>
<dbReference type="InterPro" id="IPR056806">
    <property type="entry name" value="EGF_STAB1-2"/>
</dbReference>
<feature type="domain" description="EGF-like" evidence="15">
    <location>
        <begin position="230"/>
        <end position="269"/>
    </location>
</feature>
<dbReference type="SUPFAM" id="SSF82153">
    <property type="entry name" value="FAS1 domain"/>
    <property type="match status" value="7"/>
</dbReference>
<feature type="disulfide bond" evidence="10">
    <location>
        <begin position="756"/>
        <end position="765"/>
    </location>
</feature>
<dbReference type="PANTHER" id="PTHR24038">
    <property type="entry name" value="STABILIN"/>
    <property type="match status" value="1"/>
</dbReference>
<keyword evidence="6 10" id="KW-1015">Disulfide bond</keyword>
<comment type="caution">
    <text evidence="10">Lacks conserved residue(s) required for the propagation of feature annotation.</text>
</comment>
<feature type="disulfide bond" evidence="10">
    <location>
        <begin position="1995"/>
        <end position="2004"/>
    </location>
</feature>
<feature type="domain" description="EGF-like" evidence="15">
    <location>
        <begin position="1973"/>
        <end position="2005"/>
    </location>
</feature>
<feature type="transmembrane region" description="Helical" evidence="13">
    <location>
        <begin position="2424"/>
        <end position="2448"/>
    </location>
</feature>
<organism evidence="18 19">
    <name type="scientific">Knipowitschia caucasica</name>
    <name type="common">Caucasian dwarf goby</name>
    <name type="synonym">Pomatoschistus caucasicus</name>
    <dbReference type="NCBI Taxonomy" id="637954"/>
    <lineage>
        <taxon>Eukaryota</taxon>
        <taxon>Metazoa</taxon>
        <taxon>Chordata</taxon>
        <taxon>Craniata</taxon>
        <taxon>Vertebrata</taxon>
        <taxon>Euteleostomi</taxon>
        <taxon>Actinopterygii</taxon>
        <taxon>Neopterygii</taxon>
        <taxon>Teleostei</taxon>
        <taxon>Neoteleostei</taxon>
        <taxon>Acanthomorphata</taxon>
        <taxon>Gobiaria</taxon>
        <taxon>Gobiiformes</taxon>
        <taxon>Gobioidei</taxon>
        <taxon>Gobiidae</taxon>
        <taxon>Gobiinae</taxon>
        <taxon>Knipowitschia</taxon>
    </lineage>
</organism>
<feature type="region of interest" description="Disordered" evidence="12">
    <location>
        <begin position="2468"/>
        <end position="2518"/>
    </location>
</feature>
<evidence type="ECO:0000256" key="9">
    <source>
        <dbReference type="ARBA" id="ARBA00023292"/>
    </source>
</evidence>
<dbReference type="Gene3D" id="2.170.300.10">
    <property type="entry name" value="Tie2 ligand-binding domain superfamily"/>
    <property type="match status" value="2"/>
</dbReference>
<feature type="domain" description="FAS1" evidence="16">
    <location>
        <begin position="1722"/>
        <end position="1862"/>
    </location>
</feature>
<dbReference type="PROSITE" id="PS50213">
    <property type="entry name" value="FAS1"/>
    <property type="match status" value="7"/>
</dbReference>
<keyword evidence="19" id="KW-1185">Reference proteome</keyword>
<protein>
    <recommendedName>
        <fullName evidence="20">Stabilin 2</fullName>
    </recommendedName>
</protein>
<dbReference type="InterPro" id="IPR000782">
    <property type="entry name" value="FAS1_domain"/>
</dbReference>
<feature type="domain" description="EGF-like" evidence="15">
    <location>
        <begin position="1370"/>
        <end position="1407"/>
    </location>
</feature>
<dbReference type="Pfam" id="PF24887">
    <property type="entry name" value="EGF_STAB1-2"/>
    <property type="match status" value="1"/>
</dbReference>
<evidence type="ECO:0000256" key="13">
    <source>
        <dbReference type="SAM" id="Phobius"/>
    </source>
</evidence>
<dbReference type="PROSITE" id="PS50026">
    <property type="entry name" value="EGF_3"/>
    <property type="match status" value="17"/>
</dbReference>
<dbReference type="InterPro" id="IPR000742">
    <property type="entry name" value="EGF"/>
</dbReference>
<keyword evidence="5 13" id="KW-0472">Membrane</keyword>
<evidence type="ECO:0000256" key="6">
    <source>
        <dbReference type="ARBA" id="ARBA00023157"/>
    </source>
</evidence>
<feature type="domain" description="EGF-like" evidence="15">
    <location>
        <begin position="1414"/>
        <end position="1452"/>
    </location>
</feature>
<proteinExistence type="predicted"/>
<feature type="compositionally biased region" description="Polar residues" evidence="12">
    <location>
        <begin position="2476"/>
        <end position="2497"/>
    </location>
</feature>
<evidence type="ECO:0000313" key="19">
    <source>
        <dbReference type="Proteomes" id="UP001497482"/>
    </source>
</evidence>
<dbReference type="InterPro" id="IPR001881">
    <property type="entry name" value="EGF-like_Ca-bd_dom"/>
</dbReference>
<sequence length="2518" mass="272395">METALKALLFLLFLHHGANADIQNFCTNSTVLRTRTACHSCSISTYVRCPPGFKQTPGTILKDCKYNIATVTLKLSLPGCSFECYREVETKTCCPGFWGPDCMECPEEASRPCSGRGVCSDGLGGNGTCLCQDGFAGTACEECAPGRYDPTCSSVCSCVHGLCDSGLKGTGQCLCFSGYTQPNCDKELPECSALNCGAGARCMEEAGTGQLVCQCLPGYRRDSTNSNCVSIDPCALKPCHAQATCLNTGPNMHLCSCVKGYTGDGRVCMPYNPCQSDRGGCVSNTTHCVYDGPGKSHCECQLGFENLVDGHCSLKSACQPDSCDKNALCSTAGPGRIECTCLPGYTGTGKVCFGNIVQRLKELNTEPGGKWLNQLSNSLSLFDSLIWPLENLGPFTVFVPVNKGFKPGLVKSLTADNSKAKYLCKMHMVAGMMSLDVLKRHDVFYTLTGKSAETDSSDGTKIRIHGSRRKASILQSDIVASNGMIHIISKAMDSVSPTVDSQPQENLMKIIADYTKFSKFEALLQSVDLWSLMDTSGPLTVFAPVSAAFENMGNGQLEYLTGAEGRTKLIEFLRNHIVPSTSLDVYNAVASPWLTTMANQQLTINITEMGQILINGAEVLEAAVEAKNGKLYVVDEVLTPASIQPILPHRCDVTETKAVKMNCTSCAKVEQTRCPSGHVLSGFTQGCVYKFNIGQQRQTFSATGCTPICNLNVTTAACCSGFYGRECGPCPGGHATPCSGHGQCLDGLSGNGTCICEKNFGGSRCHYCFSDKYGPNCDKKCPCVHGQCDNRPESDGRCKPNSCAEGYTGQFCDRKTSPCGVNAQFCHAHAECDFNKGKLQCLCKPGYDGDGITCVESDPCALPLRGGCSVNAKCIKTGVGTHICQCLSGWRDDGGDGCQPINNCNAPERGGCHSNASCIYVGPGQSDCTCKSGYKGNGLDCEAVNPCVTSDGGCHYQASCRFEASEWKCVCDELFAGDGRICYGSLEHELSILPVTPEFYTWSADSGVSLSEPGNITLLIPSSSAVQSLSLEDKNFWTLKGNLPSLIRNHMIAGNFPLYVLNNISSLTTQLNTSLSVSASNEVTTVGEAKITISNIAATNGLIHVIDKVLLPDRKASTGLLATLALTPDVSLFRSYLMAYNLTQLIEREKFTIFAPTDGAINAYLKSISATALDLNTTLYHVLPTQSLLRTDLQMGGYKATMLGRSFQIGIFPRDGKLFINDAPINSSNILSGKGVIHTLSSVLQINRNRCDKTVNNQLFGSCGDCFFIPHQCPFGSFPDNIKKKCLFTRYLDGKRTIELGCKVLCLKPQVVPQCCPGFFGQNCEPCPGPKDRPCFGFGRCSDGTNGTGLCACEKGFNGTACETCESGKYGIHCDQKCLCKNGQCNEGPKGDGTCECDVGWRGIFCDEKIEFKSEELCGSAKCHSSANCVIASSGPRCQCATGFEGNGTTCQAKDACSVDNGGCSVYAVCKRTRPGQRQCVCQTGYTGDGLVCLEINPCLEGNGGCHVNADCVHVGPNKTSCACHEGYEGDGQNCKMTNLCDMSNGGCHKYATCNMTGPNNRTCTCRSNYVGDGLTCRGSVGKELLTRKHRDFYLSLMILEISLKGRGPFTVFTPTEKAITRIKQDQKIKTLMSSNNKELFGTFLRSHIVMCHTLLPSYFSQPRNITTLSGYVLKSQFSEGNIVINGANVTYSDDVSVNGIFHEIDNILYSPNDDQLKELKEKVNLTTVAERNGYRTFVKLLEDTGLTKVLHEEINQPLTIFMPSDAAMAALPQEQKDFLYHPQSRAQLQEYLMYHIVHTQKLYAERLVHLDHAQTVQGSSLSFGCGGAEAVGDVFVNQKCRIIQRHLVFDVGVAYGIDCLLRPPSLGGRCDTQNTFDHTTECGLCSFSNHCPKGSKFKETQKCDFPTHYITRNSGCRSLCTIIYWRPKCCDGYFGRDCLACPGGLRATCNNRGFYGVACELCSKGFYGRSCKECNCTEHGTCDDGMKGTGLCFCEEGWTGDRCETQLAEVYKCSPPCSPKAVCQQNNSCVCRPFHEGDGFTCTIVEICQIQNGGCARTAKCSPIAEGVSCTCPKGYLGDGYSCQPVDPCAAEDNGKCHEHATCSMIGPGKRRCTCKNNYVGDGTICEVKQLPISRCLQNNGQCHQNAKCTDLHFEDAMLGVFHLRSTKGQYKLNYTEAQRACGDEAASLATYNQLSYAQQGGLNMCAAGWLDQARVAYPTTYSNPNCGFGHVGIVDYGVRKDLGETWDTFCYRIKEVTCECEVGFVGDGFSCTGTLFQVLQSTPQFSKFLSQILNYSEVSSSGKVFIRRLNDLTTQSTLFVPDNSGLSDNQTLAQQDIEFHLLEGNVVSLDQLPNGTRIRNRIGSLTVLGIRDLQNPSSLSSRYINDRFVINSDMTSNGIIHVLQGPLKAPPPQAEMHVAHKAGLGVGVVLLVILLVGVAIVGLNFYKQNTKPFRFHYFKEDDADQDNTAADGCQSISNPVYESEAQLESPSNTSEPKVADQNGESNGISFDLLPDS</sequence>
<feature type="disulfide bond" evidence="10">
    <location>
        <begin position="196"/>
        <end position="213"/>
    </location>
</feature>
<keyword evidence="9" id="KW-0424">Laminin EGF-like domain</keyword>
<feature type="domain" description="EGF-like" evidence="15">
    <location>
        <begin position="101"/>
        <end position="141"/>
    </location>
</feature>
<dbReference type="InterPro" id="IPR024731">
    <property type="entry name" value="NELL2-like_EGF"/>
</dbReference>
<dbReference type="Gene3D" id="2.30.180.10">
    <property type="entry name" value="FAS1 domain"/>
    <property type="match status" value="7"/>
</dbReference>
<feature type="domain" description="EGF-like" evidence="15">
    <location>
        <begin position="856"/>
        <end position="899"/>
    </location>
</feature>
<dbReference type="InterPro" id="IPR002049">
    <property type="entry name" value="LE_dom"/>
</dbReference>
<feature type="domain" description="EGF-like" evidence="15">
    <location>
        <begin position="1495"/>
        <end position="1536"/>
    </location>
</feature>
<dbReference type="EMBL" id="OZ035823">
    <property type="protein sequence ID" value="CAL1568247.1"/>
    <property type="molecule type" value="Genomic_DNA"/>
</dbReference>
<evidence type="ECO:0000256" key="7">
    <source>
        <dbReference type="ARBA" id="ARBA00023170"/>
    </source>
</evidence>
<feature type="domain" description="FAS1" evidence="16">
    <location>
        <begin position="356"/>
        <end position="492"/>
    </location>
</feature>
<evidence type="ECO:0000256" key="8">
    <source>
        <dbReference type="ARBA" id="ARBA00023180"/>
    </source>
</evidence>
<evidence type="ECO:0000256" key="12">
    <source>
        <dbReference type="SAM" id="MobiDB-lite"/>
    </source>
</evidence>
<dbReference type="PROSITE" id="PS01241">
    <property type="entry name" value="LINK_1"/>
    <property type="match status" value="1"/>
</dbReference>
<keyword evidence="4 13" id="KW-1133">Transmembrane helix</keyword>
<feature type="domain" description="FAS1" evidence="16">
    <location>
        <begin position="1117"/>
        <end position="1244"/>
    </location>
</feature>
<dbReference type="FunFam" id="3.10.100.10:FF:000001">
    <property type="entry name" value="Hyaluronan proteoglycan link protein 1"/>
    <property type="match status" value="1"/>
</dbReference>
<feature type="domain" description="EGF-like" evidence="15">
    <location>
        <begin position="1323"/>
        <end position="1363"/>
    </location>
</feature>
<dbReference type="InterPro" id="IPR016186">
    <property type="entry name" value="C-type_lectin-like/link_sf"/>
</dbReference>
<dbReference type="Pfam" id="PF00193">
    <property type="entry name" value="Xlink"/>
    <property type="match status" value="1"/>
</dbReference>
<feature type="domain" description="FAS1" evidence="16">
    <location>
        <begin position="1578"/>
        <end position="1709"/>
    </location>
</feature>
<dbReference type="FunFam" id="2.30.180.10:FF:000005">
    <property type="entry name" value="Stabilin 2"/>
    <property type="match status" value="1"/>
</dbReference>
<dbReference type="InterPro" id="IPR000538">
    <property type="entry name" value="Link_dom"/>
</dbReference>
<feature type="domain" description="FAS1" evidence="16">
    <location>
        <begin position="2274"/>
        <end position="2409"/>
    </location>
</feature>
<dbReference type="GO" id="GO:0005540">
    <property type="term" value="F:hyaluronic acid binding"/>
    <property type="evidence" value="ECO:0007669"/>
    <property type="project" value="InterPro"/>
</dbReference>
<evidence type="ECO:0008006" key="20">
    <source>
        <dbReference type="Google" id="ProtNLM"/>
    </source>
</evidence>
<evidence type="ECO:0000256" key="4">
    <source>
        <dbReference type="ARBA" id="ARBA00022989"/>
    </source>
</evidence>
<reference evidence="18 19" key="1">
    <citation type="submission" date="2024-04" db="EMBL/GenBank/DDBJ databases">
        <authorList>
            <person name="Waldvogel A.-M."/>
            <person name="Schoenle A."/>
        </authorList>
    </citation>
    <scope>NUCLEOTIDE SEQUENCE [LARGE SCALE GENOMIC DNA]</scope>
</reference>
<keyword evidence="8" id="KW-0325">Glycoprotein</keyword>
<keyword evidence="7" id="KW-0675">Receptor</keyword>
<dbReference type="Proteomes" id="UP001497482">
    <property type="component" value="Chromosome 1"/>
</dbReference>
<dbReference type="SMART" id="SM00181">
    <property type="entry name" value="EGF"/>
    <property type="match status" value="23"/>
</dbReference>
<evidence type="ECO:0000256" key="11">
    <source>
        <dbReference type="PROSITE-ProRule" id="PRU00323"/>
    </source>
</evidence>
<dbReference type="SUPFAM" id="SSF56436">
    <property type="entry name" value="C-type lectin-like"/>
    <property type="match status" value="1"/>
</dbReference>
<dbReference type="PROSITE" id="PS01186">
    <property type="entry name" value="EGF_2"/>
    <property type="match status" value="13"/>
</dbReference>
<feature type="disulfide bond" evidence="10">
    <location>
        <begin position="131"/>
        <end position="140"/>
    </location>
</feature>
<dbReference type="GO" id="GO:0016020">
    <property type="term" value="C:membrane"/>
    <property type="evidence" value="ECO:0007669"/>
    <property type="project" value="UniProtKB-SubCell"/>
</dbReference>
<dbReference type="PANTHER" id="PTHR24038:SF0">
    <property type="entry name" value="STABILIN-2"/>
    <property type="match status" value="1"/>
</dbReference>
<feature type="domain" description="EGF-like" evidence="15">
    <location>
        <begin position="2045"/>
        <end position="2085"/>
    </location>
</feature>
<dbReference type="SMART" id="SM00179">
    <property type="entry name" value="EGF_CA"/>
    <property type="match status" value="3"/>
</dbReference>
<evidence type="ECO:0000256" key="5">
    <source>
        <dbReference type="ARBA" id="ARBA00023136"/>
    </source>
</evidence>
<keyword evidence="3 13" id="KW-0812">Transmembrane</keyword>
<dbReference type="GO" id="GO:0007155">
    <property type="term" value="P:cell adhesion"/>
    <property type="evidence" value="ECO:0007669"/>
    <property type="project" value="InterPro"/>
</dbReference>
<feature type="disulfide bond" evidence="10">
    <location>
        <begin position="1353"/>
        <end position="1362"/>
    </location>
</feature>
<evidence type="ECO:0000259" key="15">
    <source>
        <dbReference type="PROSITE" id="PS50026"/>
    </source>
</evidence>
<dbReference type="PROSITE" id="PS00022">
    <property type="entry name" value="EGF_1"/>
    <property type="match status" value="5"/>
</dbReference>
<dbReference type="InterPro" id="IPR016187">
    <property type="entry name" value="CTDL_fold"/>
</dbReference>
<accession>A0AAV2IST7</accession>
<feature type="disulfide bond" evidence="10">
    <location>
        <begin position="1397"/>
        <end position="1406"/>
    </location>
</feature>
<keyword evidence="14" id="KW-0732">Signal</keyword>
<evidence type="ECO:0000256" key="1">
    <source>
        <dbReference type="ARBA" id="ARBA00004479"/>
    </source>
</evidence>
<feature type="domain" description="FAS1" evidence="16">
    <location>
        <begin position="983"/>
        <end position="1110"/>
    </location>
</feature>
<gene>
    <name evidence="18" type="ORF">KC01_LOCUS906</name>
</gene>
<dbReference type="Pfam" id="PF12947">
    <property type="entry name" value="EGF_3"/>
    <property type="match status" value="8"/>
</dbReference>
<feature type="domain" description="EGF-like" evidence="15">
    <location>
        <begin position="1453"/>
        <end position="1494"/>
    </location>
</feature>
<dbReference type="GO" id="GO:0005509">
    <property type="term" value="F:calcium ion binding"/>
    <property type="evidence" value="ECO:0007669"/>
    <property type="project" value="InterPro"/>
</dbReference>
<feature type="domain" description="Link" evidence="17">
    <location>
        <begin position="2161"/>
        <end position="2254"/>
    </location>
</feature>
<dbReference type="Gene3D" id="2.10.25.10">
    <property type="entry name" value="Laminin"/>
    <property type="match status" value="13"/>
</dbReference>
<dbReference type="SMART" id="SM00445">
    <property type="entry name" value="LINK"/>
    <property type="match status" value="1"/>
</dbReference>
<feature type="domain" description="FAS1" evidence="16">
    <location>
        <begin position="504"/>
        <end position="638"/>
    </location>
</feature>
<evidence type="ECO:0000256" key="10">
    <source>
        <dbReference type="PROSITE-ProRule" id="PRU00076"/>
    </source>
</evidence>
<comment type="subcellular location">
    <subcellularLocation>
        <location evidence="1">Membrane</location>
        <topology evidence="1">Single-pass type I membrane protein</topology>
    </subcellularLocation>
</comment>
<dbReference type="SMART" id="SM00554">
    <property type="entry name" value="FAS1"/>
    <property type="match status" value="7"/>
</dbReference>